<keyword evidence="1" id="KW-0812">Transmembrane</keyword>
<evidence type="ECO:0000313" key="2">
    <source>
        <dbReference type="EMBL" id="KAF5403796.1"/>
    </source>
</evidence>
<keyword evidence="1" id="KW-0472">Membrane</keyword>
<gene>
    <name evidence="2" type="ORF">PHET_02846</name>
</gene>
<reference evidence="2" key="1">
    <citation type="submission" date="2019-05" db="EMBL/GenBank/DDBJ databases">
        <title>Annotation for the trematode Paragonimus heterotremus.</title>
        <authorList>
            <person name="Choi Y.-J."/>
        </authorList>
    </citation>
    <scope>NUCLEOTIDE SEQUENCE</scope>
    <source>
        <strain evidence="2">LC</strain>
    </source>
</reference>
<evidence type="ECO:0000313" key="3">
    <source>
        <dbReference type="Proteomes" id="UP000748531"/>
    </source>
</evidence>
<accession>A0A8J4T1I9</accession>
<dbReference type="AlphaFoldDB" id="A0A8J4T1I9"/>
<feature type="transmembrane region" description="Helical" evidence="1">
    <location>
        <begin position="98"/>
        <end position="118"/>
    </location>
</feature>
<sequence>MFVPSLKEAEKKKKKDPKEEFSQLDILLIVALILAFVLSLLAIVLEPRRVWILRSQSNTSANMVETSTTNHFHFNHVTSANGTTPAASSDGNTMAEEAVTIVGFIILAIAVIIRLILLCTCEKNFQALSISVIVLTAVGFVLFIVSTSLSFMVTPPYGSWAIAGSATSLLSLLNAIFLYLMNTRSNPDEVA</sequence>
<dbReference type="Proteomes" id="UP000748531">
    <property type="component" value="Unassembled WGS sequence"/>
</dbReference>
<comment type="caution">
    <text evidence="2">The sequence shown here is derived from an EMBL/GenBank/DDBJ whole genome shotgun (WGS) entry which is preliminary data.</text>
</comment>
<evidence type="ECO:0000256" key="1">
    <source>
        <dbReference type="SAM" id="Phobius"/>
    </source>
</evidence>
<name>A0A8J4T1I9_9TREM</name>
<feature type="transmembrane region" description="Helical" evidence="1">
    <location>
        <begin position="157"/>
        <end position="180"/>
    </location>
</feature>
<dbReference type="EMBL" id="LUCH01001037">
    <property type="protein sequence ID" value="KAF5403796.1"/>
    <property type="molecule type" value="Genomic_DNA"/>
</dbReference>
<feature type="transmembrane region" description="Helical" evidence="1">
    <location>
        <begin position="21"/>
        <end position="45"/>
    </location>
</feature>
<protein>
    <submittedName>
        <fullName evidence="2">Uncharacterized protein</fullName>
    </submittedName>
</protein>
<keyword evidence="3" id="KW-1185">Reference proteome</keyword>
<organism evidence="2 3">
    <name type="scientific">Paragonimus heterotremus</name>
    <dbReference type="NCBI Taxonomy" id="100268"/>
    <lineage>
        <taxon>Eukaryota</taxon>
        <taxon>Metazoa</taxon>
        <taxon>Spiralia</taxon>
        <taxon>Lophotrochozoa</taxon>
        <taxon>Platyhelminthes</taxon>
        <taxon>Trematoda</taxon>
        <taxon>Digenea</taxon>
        <taxon>Plagiorchiida</taxon>
        <taxon>Troglotremata</taxon>
        <taxon>Troglotrematidae</taxon>
        <taxon>Paragonimus</taxon>
    </lineage>
</organism>
<dbReference type="OrthoDB" id="6273889at2759"/>
<feature type="transmembrane region" description="Helical" evidence="1">
    <location>
        <begin position="130"/>
        <end position="151"/>
    </location>
</feature>
<keyword evidence="1" id="KW-1133">Transmembrane helix</keyword>
<proteinExistence type="predicted"/>